<sequence>MLGTEVDKDLRDFTIVENLHPGRQEHHDREQGSCDPKNPLFGFHWSGFKRVKVEVKLVIFFVLRGLS</sequence>
<evidence type="ECO:0000313" key="1">
    <source>
        <dbReference type="EMBL" id="PQJ15669.1"/>
    </source>
</evidence>
<gene>
    <name evidence="1" type="ORF">BST99_07955</name>
</gene>
<proteinExistence type="predicted"/>
<protein>
    <submittedName>
        <fullName evidence="1">Uncharacterized protein</fullName>
    </submittedName>
</protein>
<evidence type="ECO:0000313" key="2">
    <source>
        <dbReference type="Proteomes" id="UP000239366"/>
    </source>
</evidence>
<name>A0A2S7T6W1_9FLAO</name>
<reference evidence="2" key="1">
    <citation type="submission" date="2016-11" db="EMBL/GenBank/DDBJ databases">
        <title>Trade-off between light-utilization and light-protection in marine flavobacteria.</title>
        <authorList>
            <person name="Kumagai Y."/>
            <person name="Yoshizawa S."/>
            <person name="Kogure K."/>
        </authorList>
    </citation>
    <scope>NUCLEOTIDE SEQUENCE [LARGE SCALE GENOMIC DNA]</scope>
    <source>
        <strain evidence="2">SG-18</strain>
    </source>
</reference>
<dbReference type="Proteomes" id="UP000239366">
    <property type="component" value="Unassembled WGS sequence"/>
</dbReference>
<dbReference type="EMBL" id="MQVX01000001">
    <property type="protein sequence ID" value="PQJ15669.1"/>
    <property type="molecule type" value="Genomic_DNA"/>
</dbReference>
<comment type="caution">
    <text evidence="1">The sequence shown here is derived from an EMBL/GenBank/DDBJ whole genome shotgun (WGS) entry which is preliminary data.</text>
</comment>
<keyword evidence="2" id="KW-1185">Reference proteome</keyword>
<accession>A0A2S7T6W1</accession>
<organism evidence="1 2">
    <name type="scientific">Aureicoccus marinus</name>
    <dbReference type="NCBI Taxonomy" id="754435"/>
    <lineage>
        <taxon>Bacteria</taxon>
        <taxon>Pseudomonadati</taxon>
        <taxon>Bacteroidota</taxon>
        <taxon>Flavobacteriia</taxon>
        <taxon>Flavobacteriales</taxon>
        <taxon>Flavobacteriaceae</taxon>
        <taxon>Aureicoccus</taxon>
    </lineage>
</organism>
<dbReference type="AlphaFoldDB" id="A0A2S7T6W1"/>